<reference evidence="2" key="1">
    <citation type="submission" date="2023-02" db="EMBL/GenBank/DDBJ databases">
        <title>Genome of toxic invasive species Heracleum sosnowskyi carries increased number of genes despite the absence of recent whole-genome duplications.</title>
        <authorList>
            <person name="Schelkunov M."/>
            <person name="Shtratnikova V."/>
            <person name="Makarenko M."/>
            <person name="Klepikova A."/>
            <person name="Omelchenko D."/>
            <person name="Novikova G."/>
            <person name="Obukhova E."/>
            <person name="Bogdanov V."/>
            <person name="Penin A."/>
            <person name="Logacheva M."/>
        </authorList>
    </citation>
    <scope>NUCLEOTIDE SEQUENCE</scope>
    <source>
        <strain evidence="2">Hsosn_3</strain>
        <tissue evidence="2">Leaf</tissue>
    </source>
</reference>
<dbReference type="PANTHER" id="PTHR46890">
    <property type="entry name" value="NON-LTR RETROLELEMENT REVERSE TRANSCRIPTASE-LIKE PROTEIN-RELATED"/>
    <property type="match status" value="1"/>
</dbReference>
<dbReference type="PANTHER" id="PTHR46890:SF48">
    <property type="entry name" value="RNA-DIRECTED DNA POLYMERASE"/>
    <property type="match status" value="1"/>
</dbReference>
<accession>A0AAD8JFE9</accession>
<dbReference type="InterPro" id="IPR052343">
    <property type="entry name" value="Retrotransposon-Effector_Assoc"/>
</dbReference>
<keyword evidence="1" id="KW-0175">Coiled coil</keyword>
<dbReference type="Proteomes" id="UP001237642">
    <property type="component" value="Unassembled WGS sequence"/>
</dbReference>
<gene>
    <name evidence="2" type="ORF">POM88_001060</name>
</gene>
<reference evidence="2" key="2">
    <citation type="submission" date="2023-05" db="EMBL/GenBank/DDBJ databases">
        <authorList>
            <person name="Schelkunov M.I."/>
        </authorList>
    </citation>
    <scope>NUCLEOTIDE SEQUENCE</scope>
    <source>
        <strain evidence="2">Hsosn_3</strain>
        <tissue evidence="2">Leaf</tissue>
    </source>
</reference>
<evidence type="ECO:0000313" key="3">
    <source>
        <dbReference type="Proteomes" id="UP001237642"/>
    </source>
</evidence>
<evidence type="ECO:0000313" key="2">
    <source>
        <dbReference type="EMBL" id="KAK1401455.1"/>
    </source>
</evidence>
<feature type="coiled-coil region" evidence="1">
    <location>
        <begin position="29"/>
        <end position="56"/>
    </location>
</feature>
<comment type="caution">
    <text evidence="2">The sequence shown here is derived from an EMBL/GenBank/DDBJ whole genome shotgun (WGS) entry which is preliminary data.</text>
</comment>
<keyword evidence="3" id="KW-1185">Reference proteome</keyword>
<evidence type="ECO:0000256" key="1">
    <source>
        <dbReference type="SAM" id="Coils"/>
    </source>
</evidence>
<organism evidence="2 3">
    <name type="scientific">Heracleum sosnowskyi</name>
    <dbReference type="NCBI Taxonomy" id="360622"/>
    <lineage>
        <taxon>Eukaryota</taxon>
        <taxon>Viridiplantae</taxon>
        <taxon>Streptophyta</taxon>
        <taxon>Embryophyta</taxon>
        <taxon>Tracheophyta</taxon>
        <taxon>Spermatophyta</taxon>
        <taxon>Magnoliopsida</taxon>
        <taxon>eudicotyledons</taxon>
        <taxon>Gunneridae</taxon>
        <taxon>Pentapetalae</taxon>
        <taxon>asterids</taxon>
        <taxon>campanulids</taxon>
        <taxon>Apiales</taxon>
        <taxon>Apiaceae</taxon>
        <taxon>Apioideae</taxon>
        <taxon>apioid superclade</taxon>
        <taxon>Tordylieae</taxon>
        <taxon>Tordyliinae</taxon>
        <taxon>Heracleum</taxon>
    </lineage>
</organism>
<sequence length="235" mass="26805">MDLSSCNLNSQSLIRRFKALVKGWSSNPENNVDARIKKLERNLDDLDKNNGTTQESLRIKEEINQLYEFKTSMLRQKSRVNWSLQEDFWTHFSSLFSRVEQPISLGLGELQGPKLNEDEKHWLDRDISIEELDWAVKESPDDKAPRLDGLNIGCNKFLWRGIKEIIHKDIGIFTSSGVLPAGMNSSFLALIPKVASPSLVTNFRPISLINSSMKIFTKVLATRLYVLIQKLVGDN</sequence>
<dbReference type="AlphaFoldDB" id="A0AAD8JFE9"/>
<name>A0AAD8JFE9_9APIA</name>
<proteinExistence type="predicted"/>
<dbReference type="EMBL" id="JAUIZM010000001">
    <property type="protein sequence ID" value="KAK1401455.1"/>
    <property type="molecule type" value="Genomic_DNA"/>
</dbReference>
<protein>
    <submittedName>
        <fullName evidence="2">Uncharacterized protein</fullName>
    </submittedName>
</protein>